<dbReference type="RefSeq" id="XP_001804799.1">
    <property type="nucleotide sequence ID" value="XM_001804747.1"/>
</dbReference>
<dbReference type="InParanoid" id="Q0U0A5"/>
<organism evidence="1 2">
    <name type="scientific">Phaeosphaeria nodorum (strain SN15 / ATCC MYA-4574 / FGSC 10173)</name>
    <name type="common">Glume blotch fungus</name>
    <name type="synonym">Parastagonospora nodorum</name>
    <dbReference type="NCBI Taxonomy" id="321614"/>
    <lineage>
        <taxon>Eukaryota</taxon>
        <taxon>Fungi</taxon>
        <taxon>Dikarya</taxon>
        <taxon>Ascomycota</taxon>
        <taxon>Pezizomycotina</taxon>
        <taxon>Dothideomycetes</taxon>
        <taxon>Pleosporomycetidae</taxon>
        <taxon>Pleosporales</taxon>
        <taxon>Pleosporineae</taxon>
        <taxon>Phaeosphaeriaceae</taxon>
        <taxon>Parastagonospora</taxon>
    </lineage>
</organism>
<evidence type="ECO:0000313" key="1">
    <source>
        <dbReference type="EMBL" id="EAT77809.2"/>
    </source>
</evidence>
<dbReference type="Proteomes" id="UP000001055">
    <property type="component" value="Unassembled WGS sequence"/>
</dbReference>
<sequence>MRNLATRCIKVLKDIFASSSSSKFANNLQIVVVVVSLQIICSSSSSSSSKFANNLQVIVSL</sequence>
<dbReference type="EMBL" id="CH445357">
    <property type="protein sequence ID" value="EAT77809.2"/>
    <property type="molecule type" value="Genomic_DNA"/>
</dbReference>
<proteinExistence type="predicted"/>
<dbReference type="AlphaFoldDB" id="Q0U0A5"/>
<protein>
    <submittedName>
        <fullName evidence="1">Uncharacterized protein</fullName>
    </submittedName>
</protein>
<dbReference type="KEGG" id="pno:SNOG_14617"/>
<reference evidence="2" key="1">
    <citation type="journal article" date="2007" name="Plant Cell">
        <title>Dothideomycete-plant interactions illuminated by genome sequencing and EST analysis of the wheat pathogen Stagonospora nodorum.</title>
        <authorList>
            <person name="Hane J.K."/>
            <person name="Lowe R.G."/>
            <person name="Solomon P.S."/>
            <person name="Tan K.C."/>
            <person name="Schoch C.L."/>
            <person name="Spatafora J.W."/>
            <person name="Crous P.W."/>
            <person name="Kodira C."/>
            <person name="Birren B.W."/>
            <person name="Galagan J.E."/>
            <person name="Torriani S.F."/>
            <person name="McDonald B.A."/>
            <person name="Oliver R.P."/>
        </authorList>
    </citation>
    <scope>NUCLEOTIDE SEQUENCE [LARGE SCALE GENOMIC DNA]</scope>
    <source>
        <strain evidence="2">SN15 / ATCC MYA-4574 / FGSC 10173</strain>
    </source>
</reference>
<name>Q0U0A5_PHANO</name>
<gene>
    <name evidence="1" type="ORF">SNOG_14617</name>
</gene>
<dbReference type="GeneID" id="5981913"/>
<evidence type="ECO:0000313" key="2">
    <source>
        <dbReference type="Proteomes" id="UP000001055"/>
    </source>
</evidence>
<dbReference type="HOGENOM" id="CLU_2923411_0_0_1"/>
<accession>Q0U0A5</accession>